<evidence type="ECO:0000313" key="11">
    <source>
        <dbReference type="Proteomes" id="UP000290900"/>
    </source>
</evidence>
<evidence type="ECO:0000256" key="9">
    <source>
        <dbReference type="RuleBase" id="RU364126"/>
    </source>
</evidence>
<keyword evidence="8 9" id="KW-0067">ATP-binding</keyword>
<name>A0A448YTM3_BRENA</name>
<evidence type="ECO:0000256" key="3">
    <source>
        <dbReference type="ARBA" id="ARBA00012023"/>
    </source>
</evidence>
<comment type="function">
    <text evidence="1">Has kinase activity and phosphorylates inositol-1,3,4,5,6-pentakisphosphate (Ins(1,3,4,5,6)P5) to produce 1,2,3,4,5,6-hexakisphosphate (InsP6), also known as phytate.</text>
</comment>
<evidence type="ECO:0000256" key="8">
    <source>
        <dbReference type="ARBA" id="ARBA00022840"/>
    </source>
</evidence>
<comment type="domain">
    <text evidence="9">The EXKPK motif is conserved in inositol-pentakisphosphate 2-kinases of both family 1 and 2.</text>
</comment>
<evidence type="ECO:0000313" key="10">
    <source>
        <dbReference type="EMBL" id="VEU24235.1"/>
    </source>
</evidence>
<dbReference type="EC" id="2.7.1.158" evidence="3 9"/>
<proteinExistence type="inferred from homology"/>
<dbReference type="EMBL" id="CAACVR010000075">
    <property type="protein sequence ID" value="VEU24235.1"/>
    <property type="molecule type" value="Genomic_DNA"/>
</dbReference>
<sequence length="298" mass="34861">MRPSHYWNFLGKGSANAVYYYSGPTLDLSEKVLRLRLVGTTVSTREIHDWLSGHDFDPIRKYMLETELVLLDRDLLKDLDSRSTAFRLDLTTRDGLLMRNILSYSPTEYRVITLSKYIVFHVHEDGRQTLLEFKPKWLYDSPEGYAACRNCIQARLKGQKFVNCSLQLLEGREGLERWCHKIQDELNGRGEKLEVYEQLVEILTREYALIRGLYRIQNGEDGYDIRSRLRDLQSEDDVDKFLQLSMAVKDVSVFVDLEKGEVVVVDLDKKSATKWRHWRDQEVKIEQAAETERTEAKS</sequence>
<comment type="similarity">
    <text evidence="2">Belongs to the IPK1 type 1 family.</text>
</comment>
<dbReference type="GO" id="GO:0005634">
    <property type="term" value="C:nucleus"/>
    <property type="evidence" value="ECO:0007669"/>
    <property type="project" value="TreeGrafter"/>
</dbReference>
<dbReference type="OrthoDB" id="272370at2759"/>
<dbReference type="GO" id="GO:0032958">
    <property type="term" value="P:inositol phosphate biosynthetic process"/>
    <property type="evidence" value="ECO:0007669"/>
    <property type="project" value="TreeGrafter"/>
</dbReference>
<keyword evidence="7 9" id="KW-0418">Kinase</keyword>
<evidence type="ECO:0000256" key="4">
    <source>
        <dbReference type="ARBA" id="ARBA00014846"/>
    </source>
</evidence>
<accession>A0A448YTM3</accession>
<dbReference type="PANTHER" id="PTHR14456">
    <property type="entry name" value="INOSITOL POLYPHOSPHATE KINASE 1"/>
    <property type="match status" value="1"/>
</dbReference>
<evidence type="ECO:0000256" key="2">
    <source>
        <dbReference type="ARBA" id="ARBA00008305"/>
    </source>
</evidence>
<evidence type="ECO:0000256" key="1">
    <source>
        <dbReference type="ARBA" id="ARBA00003979"/>
    </source>
</evidence>
<organism evidence="10 11">
    <name type="scientific">Brettanomyces naardenensis</name>
    <name type="common">Yeast</name>
    <dbReference type="NCBI Taxonomy" id="13370"/>
    <lineage>
        <taxon>Eukaryota</taxon>
        <taxon>Fungi</taxon>
        <taxon>Dikarya</taxon>
        <taxon>Ascomycota</taxon>
        <taxon>Saccharomycotina</taxon>
        <taxon>Pichiomycetes</taxon>
        <taxon>Pichiales</taxon>
        <taxon>Pichiaceae</taxon>
        <taxon>Brettanomyces</taxon>
    </lineage>
</organism>
<gene>
    <name evidence="10" type="ORF">BRENAR_LOCUS4963</name>
</gene>
<evidence type="ECO:0000256" key="6">
    <source>
        <dbReference type="ARBA" id="ARBA00022741"/>
    </source>
</evidence>
<comment type="function">
    <text evidence="9">Phosphorylates Ins(1,3,4,5,6)P5 at position 2 to form Ins(1,2,3,4,5,6)P6 (InsP6 or phytate).</text>
</comment>
<evidence type="ECO:0000256" key="5">
    <source>
        <dbReference type="ARBA" id="ARBA00022679"/>
    </source>
</evidence>
<keyword evidence="5 9" id="KW-0808">Transferase</keyword>
<comment type="catalytic activity">
    <reaction evidence="9">
        <text>1D-myo-inositol 1,3,4,5,6-pentakisphosphate + ATP = 1D-myo-inositol hexakisphosphate + ADP + H(+)</text>
        <dbReference type="Rhea" id="RHEA:20313"/>
        <dbReference type="ChEBI" id="CHEBI:15378"/>
        <dbReference type="ChEBI" id="CHEBI:30616"/>
        <dbReference type="ChEBI" id="CHEBI:57733"/>
        <dbReference type="ChEBI" id="CHEBI:58130"/>
        <dbReference type="ChEBI" id="CHEBI:456216"/>
        <dbReference type="EC" id="2.7.1.158"/>
    </reaction>
</comment>
<evidence type="ECO:0000256" key="7">
    <source>
        <dbReference type="ARBA" id="ARBA00022777"/>
    </source>
</evidence>
<dbReference type="Proteomes" id="UP000290900">
    <property type="component" value="Unassembled WGS sequence"/>
</dbReference>
<keyword evidence="11" id="KW-1185">Reference proteome</keyword>
<dbReference type="FunCoup" id="A0A448YTM3">
    <property type="interactions" value="32"/>
</dbReference>
<dbReference type="InParanoid" id="A0A448YTM3"/>
<protein>
    <recommendedName>
        <fullName evidence="4 9">Inositol-pentakisphosphate 2-kinase</fullName>
        <ecNumber evidence="3 9">2.7.1.158</ecNumber>
    </recommendedName>
</protein>
<dbReference type="GO" id="GO:0005524">
    <property type="term" value="F:ATP binding"/>
    <property type="evidence" value="ECO:0007669"/>
    <property type="project" value="UniProtKB-KW"/>
</dbReference>
<dbReference type="PANTHER" id="PTHR14456:SF2">
    <property type="entry name" value="INOSITOL-PENTAKISPHOSPHATE 2-KINASE"/>
    <property type="match status" value="1"/>
</dbReference>
<keyword evidence="6 9" id="KW-0547">Nucleotide-binding</keyword>
<dbReference type="STRING" id="13370.A0A448YTM3"/>
<reference evidence="10 11" key="1">
    <citation type="submission" date="2018-12" db="EMBL/GenBank/DDBJ databases">
        <authorList>
            <person name="Tiukova I."/>
            <person name="Dainat J."/>
        </authorList>
    </citation>
    <scope>NUCLEOTIDE SEQUENCE [LARGE SCALE GENOMIC DNA]</scope>
</reference>
<dbReference type="InterPro" id="IPR009286">
    <property type="entry name" value="Ins_P5_2-kin"/>
</dbReference>
<dbReference type="AlphaFoldDB" id="A0A448YTM3"/>
<dbReference type="GO" id="GO:0035299">
    <property type="term" value="F:inositol-1,3,4,5,6-pentakisphosphate 2-kinase activity"/>
    <property type="evidence" value="ECO:0007669"/>
    <property type="project" value="UniProtKB-EC"/>
</dbReference>
<dbReference type="Pfam" id="PF06090">
    <property type="entry name" value="Ins_P5_2-kin"/>
    <property type="match status" value="1"/>
</dbReference>